<dbReference type="GO" id="GO:0046872">
    <property type="term" value="F:metal ion binding"/>
    <property type="evidence" value="ECO:0007669"/>
    <property type="project" value="UniProtKB-KW"/>
</dbReference>
<dbReference type="AlphaFoldDB" id="A0A034WUF4"/>
<dbReference type="PANTHER" id="PTHR11511:SF4">
    <property type="entry name" value="PHENOLOXIDASE 2-RELATED"/>
    <property type="match status" value="1"/>
</dbReference>
<dbReference type="InterPro" id="IPR014756">
    <property type="entry name" value="Ig_E-set"/>
</dbReference>
<reference evidence="8" key="1">
    <citation type="journal article" date="2014" name="BMC Genomics">
        <title>Characterizing the developmental transcriptome of the oriental fruit fly, Bactrocera dorsalis (Diptera: Tephritidae) through comparative genomic analysis with Drosophila melanogaster utilizing modENCODE datasets.</title>
        <authorList>
            <person name="Geib S.M."/>
            <person name="Calla B."/>
            <person name="Hall B."/>
            <person name="Hou S."/>
            <person name="Manoukis N.C."/>
        </authorList>
    </citation>
    <scope>NUCLEOTIDE SEQUENCE</scope>
    <source>
        <strain evidence="8">Punador</strain>
    </source>
</reference>
<proteinExistence type="inferred from homology"/>
<organism evidence="8">
    <name type="scientific">Bactrocera dorsalis</name>
    <name type="common">Oriental fruit fly</name>
    <name type="synonym">Dacus dorsalis</name>
    <dbReference type="NCBI Taxonomy" id="27457"/>
    <lineage>
        <taxon>Eukaryota</taxon>
        <taxon>Metazoa</taxon>
        <taxon>Ecdysozoa</taxon>
        <taxon>Arthropoda</taxon>
        <taxon>Hexapoda</taxon>
        <taxon>Insecta</taxon>
        <taxon>Pterygota</taxon>
        <taxon>Neoptera</taxon>
        <taxon>Endopterygota</taxon>
        <taxon>Diptera</taxon>
        <taxon>Brachycera</taxon>
        <taxon>Muscomorpha</taxon>
        <taxon>Tephritoidea</taxon>
        <taxon>Tephritidae</taxon>
        <taxon>Bactrocera</taxon>
        <taxon>Bactrocera</taxon>
    </lineage>
</organism>
<evidence type="ECO:0000259" key="7">
    <source>
        <dbReference type="Pfam" id="PF03723"/>
    </source>
</evidence>
<comment type="similarity">
    <text evidence="2">Belongs to the tyrosinase family.</text>
</comment>
<dbReference type="PANTHER" id="PTHR11511">
    <property type="entry name" value="LARVAL STORAGE PROTEIN/PHENOLOXIDASE"/>
    <property type="match status" value="1"/>
</dbReference>
<evidence type="ECO:0000256" key="6">
    <source>
        <dbReference type="ARBA" id="ARBA00023101"/>
    </source>
</evidence>
<dbReference type="Pfam" id="PF03723">
    <property type="entry name" value="Hemocyanin_C"/>
    <property type="match status" value="1"/>
</dbReference>
<dbReference type="SUPFAM" id="SSF81296">
    <property type="entry name" value="E set domains"/>
    <property type="match status" value="1"/>
</dbReference>
<dbReference type="InterPro" id="IPR005203">
    <property type="entry name" value="Hemocyanin_C"/>
</dbReference>
<evidence type="ECO:0000256" key="4">
    <source>
        <dbReference type="ARBA" id="ARBA00023002"/>
    </source>
</evidence>
<feature type="domain" description="Hemocyanin C-terminal" evidence="7">
    <location>
        <begin position="5"/>
        <end position="202"/>
    </location>
</feature>
<dbReference type="InterPro" id="IPR013788">
    <property type="entry name" value="Hemocyanin/hexamerin"/>
</dbReference>
<dbReference type="GO" id="GO:0016491">
    <property type="term" value="F:oxidoreductase activity"/>
    <property type="evidence" value="ECO:0007669"/>
    <property type="project" value="UniProtKB-KW"/>
</dbReference>
<evidence type="ECO:0000256" key="5">
    <source>
        <dbReference type="ARBA" id="ARBA00023008"/>
    </source>
</evidence>
<evidence type="ECO:0000313" key="8">
    <source>
        <dbReference type="EMBL" id="JAC57418.1"/>
    </source>
</evidence>
<comment type="cofactor">
    <cofactor evidence="1">
        <name>Cu(2+)</name>
        <dbReference type="ChEBI" id="CHEBI:29036"/>
    </cofactor>
</comment>
<sequence length="210" mass="24175">MDFAPRGNIFARFKHLQHAPFTYTIKVVNESTTKRFGLVRIFLGPKFDEQDQTMTFNEQRLLMIELDKFVVALQPDENVIRRRSTESSLTIPVERTFRDPAVTRVSNETMQHACGWPHHMLIPKGSTNGLQCELVVMVTNYEQESVQEEPISGADSCSNHQFLQHDQRALGYPFDRQSRLGAERLADFLTPNMIVADVVIRHVDRTEHCC</sequence>
<dbReference type="Gene3D" id="2.60.40.1520">
    <property type="entry name" value="Hemocyanin, C-terminal domain"/>
    <property type="match status" value="1"/>
</dbReference>
<gene>
    <name evidence="8" type="primary">PRPA3</name>
</gene>
<dbReference type="InterPro" id="IPR037020">
    <property type="entry name" value="Hemocyanin_C_sf"/>
</dbReference>
<evidence type="ECO:0000256" key="2">
    <source>
        <dbReference type="ARBA" id="ARBA00009928"/>
    </source>
</evidence>
<keyword evidence="5" id="KW-0186">Copper</keyword>
<protein>
    <submittedName>
        <fullName evidence="8">Phenoloxidase subunit A3</fullName>
    </submittedName>
</protein>
<dbReference type="EMBL" id="GAKP01001534">
    <property type="protein sequence ID" value="JAC57418.1"/>
    <property type="molecule type" value="Transcribed_RNA"/>
</dbReference>
<evidence type="ECO:0000256" key="1">
    <source>
        <dbReference type="ARBA" id="ARBA00001973"/>
    </source>
</evidence>
<accession>A0A034WUF4</accession>
<dbReference type="GO" id="GO:0042438">
    <property type="term" value="P:melanin biosynthetic process"/>
    <property type="evidence" value="ECO:0007669"/>
    <property type="project" value="UniProtKB-KW"/>
</dbReference>
<keyword evidence="6" id="KW-0470">Melanin biosynthesis</keyword>
<keyword evidence="4" id="KW-0560">Oxidoreductase</keyword>
<name>A0A034WUF4_BACDO</name>
<keyword evidence="3" id="KW-0479">Metal-binding</keyword>
<evidence type="ECO:0000256" key="3">
    <source>
        <dbReference type="ARBA" id="ARBA00022723"/>
    </source>
</evidence>
<dbReference type="OrthoDB" id="7909208at2759"/>